<dbReference type="Pfam" id="PF04079">
    <property type="entry name" value="SMC_ScpB"/>
    <property type="match status" value="1"/>
</dbReference>
<sequence>MHNPAASDDAEGPVTLPMSRLRAAFARMLDNPSATVATPDPDAVTPEGIVEAILFVGRADDRAITAEEIAAVIRDVSADEVAGLVDRLNQRYEDDGGACRIEQNEQGFRLAIIEEHDGVVQRLGGKARAARLSSAALECLAVVAYRQPIAAVAIDALRGAPSGPTLRRLERRGLIRADASQDAPEGPLYATTARFLEVLGLANLRQLPRVEELDD</sequence>
<dbReference type="InterPro" id="IPR036388">
    <property type="entry name" value="WH-like_DNA-bd_sf"/>
</dbReference>
<dbReference type="PANTHER" id="PTHR34298:SF2">
    <property type="entry name" value="SEGREGATION AND CONDENSATION PROTEIN B"/>
    <property type="match status" value="1"/>
</dbReference>
<dbReference type="KEGG" id="bmei:Spa11_45080"/>
<dbReference type="RefSeq" id="WP_145116731.1">
    <property type="nucleotide sequence ID" value="NZ_CP036349.1"/>
</dbReference>
<keyword evidence="2" id="KW-0132">Cell division</keyword>
<dbReference type="Proteomes" id="UP000316426">
    <property type="component" value="Chromosome"/>
</dbReference>
<dbReference type="PANTHER" id="PTHR34298">
    <property type="entry name" value="SEGREGATION AND CONDENSATION PROTEIN B"/>
    <property type="match status" value="1"/>
</dbReference>
<keyword evidence="3" id="KW-0159">Chromosome partition</keyword>
<evidence type="ECO:0000256" key="3">
    <source>
        <dbReference type="ARBA" id="ARBA00022829"/>
    </source>
</evidence>
<dbReference type="GO" id="GO:0051301">
    <property type="term" value="P:cell division"/>
    <property type="evidence" value="ECO:0007669"/>
    <property type="project" value="UniProtKB-KW"/>
</dbReference>
<dbReference type="InterPro" id="IPR005234">
    <property type="entry name" value="ScpB_csome_segregation"/>
</dbReference>
<gene>
    <name evidence="5" type="primary">scpB</name>
    <name evidence="5" type="ORF">Spa11_45080</name>
</gene>
<proteinExistence type="predicted"/>
<name>A0A518KER8_9BACT</name>
<evidence type="ECO:0000313" key="6">
    <source>
        <dbReference type="Proteomes" id="UP000316426"/>
    </source>
</evidence>
<evidence type="ECO:0000256" key="1">
    <source>
        <dbReference type="ARBA" id="ARBA00022490"/>
    </source>
</evidence>
<keyword evidence="1" id="KW-0963">Cytoplasm</keyword>
<keyword evidence="4" id="KW-0131">Cell cycle</keyword>
<evidence type="ECO:0000256" key="2">
    <source>
        <dbReference type="ARBA" id="ARBA00022618"/>
    </source>
</evidence>
<dbReference type="InterPro" id="IPR036390">
    <property type="entry name" value="WH_DNA-bd_sf"/>
</dbReference>
<accession>A0A518KER8</accession>
<dbReference type="SUPFAM" id="SSF46785">
    <property type="entry name" value="Winged helix' DNA-binding domain"/>
    <property type="match status" value="2"/>
</dbReference>
<keyword evidence="6" id="KW-1185">Reference proteome</keyword>
<evidence type="ECO:0000256" key="4">
    <source>
        <dbReference type="ARBA" id="ARBA00023306"/>
    </source>
</evidence>
<reference evidence="5 6" key="1">
    <citation type="submission" date="2019-02" db="EMBL/GenBank/DDBJ databases">
        <title>Deep-cultivation of Planctomycetes and their phenomic and genomic characterization uncovers novel biology.</title>
        <authorList>
            <person name="Wiegand S."/>
            <person name="Jogler M."/>
            <person name="Boedeker C."/>
            <person name="Pinto D."/>
            <person name="Vollmers J."/>
            <person name="Rivas-Marin E."/>
            <person name="Kohn T."/>
            <person name="Peeters S.H."/>
            <person name="Heuer A."/>
            <person name="Rast P."/>
            <person name="Oberbeckmann S."/>
            <person name="Bunk B."/>
            <person name="Jeske O."/>
            <person name="Meyerdierks A."/>
            <person name="Storesund J.E."/>
            <person name="Kallscheuer N."/>
            <person name="Luecker S."/>
            <person name="Lage O.M."/>
            <person name="Pohl T."/>
            <person name="Merkel B.J."/>
            <person name="Hornburger P."/>
            <person name="Mueller R.-W."/>
            <person name="Bruemmer F."/>
            <person name="Labrenz M."/>
            <person name="Spormann A.M."/>
            <person name="Op den Camp H."/>
            <person name="Overmann J."/>
            <person name="Amann R."/>
            <person name="Jetten M.S.M."/>
            <person name="Mascher T."/>
            <person name="Medema M.H."/>
            <person name="Devos D.P."/>
            <person name="Kaster A.-K."/>
            <person name="Ovreas L."/>
            <person name="Rohde M."/>
            <person name="Galperin M.Y."/>
            <person name="Jogler C."/>
        </authorList>
    </citation>
    <scope>NUCLEOTIDE SEQUENCE [LARGE SCALE GENOMIC DNA]</scope>
    <source>
        <strain evidence="5 6">Spa11</strain>
    </source>
</reference>
<dbReference type="EMBL" id="CP036349">
    <property type="protein sequence ID" value="QDV76278.1"/>
    <property type="molecule type" value="Genomic_DNA"/>
</dbReference>
<dbReference type="AlphaFoldDB" id="A0A518KER8"/>
<dbReference type="Gene3D" id="1.10.10.10">
    <property type="entry name" value="Winged helix-like DNA-binding domain superfamily/Winged helix DNA-binding domain"/>
    <property type="match status" value="2"/>
</dbReference>
<evidence type="ECO:0000313" key="5">
    <source>
        <dbReference type="EMBL" id="QDV76278.1"/>
    </source>
</evidence>
<organism evidence="5 6">
    <name type="scientific">Botrimarina mediterranea</name>
    <dbReference type="NCBI Taxonomy" id="2528022"/>
    <lineage>
        <taxon>Bacteria</taxon>
        <taxon>Pseudomonadati</taxon>
        <taxon>Planctomycetota</taxon>
        <taxon>Planctomycetia</taxon>
        <taxon>Pirellulales</taxon>
        <taxon>Lacipirellulaceae</taxon>
        <taxon>Botrimarina</taxon>
    </lineage>
</organism>
<protein>
    <submittedName>
        <fullName evidence="5">Segregation and condensation protein B</fullName>
    </submittedName>
</protein>
<dbReference type="GO" id="GO:0051304">
    <property type="term" value="P:chromosome separation"/>
    <property type="evidence" value="ECO:0007669"/>
    <property type="project" value="InterPro"/>
</dbReference>